<reference evidence="1 2" key="1">
    <citation type="submission" date="2019-07" db="EMBL/GenBank/DDBJ databases">
        <authorList>
            <person name="Zhu P."/>
        </authorList>
    </citation>
    <scope>NUCLEOTIDE SEQUENCE [LARGE SCALE GENOMIC DNA]</scope>
    <source>
        <strain evidence="1 2">SSL-25</strain>
    </source>
</reference>
<dbReference type="EMBL" id="CP042266">
    <property type="protein sequence ID" value="QDY79553.1"/>
    <property type="molecule type" value="Genomic_DNA"/>
</dbReference>
<gene>
    <name evidence="1" type="ORF">FQU76_26890</name>
</gene>
<organism evidence="1 2">
    <name type="scientific">Streptomyces qinzhouensis</name>
    <dbReference type="NCBI Taxonomy" id="2599401"/>
    <lineage>
        <taxon>Bacteria</taxon>
        <taxon>Bacillati</taxon>
        <taxon>Actinomycetota</taxon>
        <taxon>Actinomycetes</taxon>
        <taxon>Kitasatosporales</taxon>
        <taxon>Streptomycetaceae</taxon>
        <taxon>Streptomyces</taxon>
    </lineage>
</organism>
<evidence type="ECO:0000313" key="1">
    <source>
        <dbReference type="EMBL" id="QDY79553.1"/>
    </source>
</evidence>
<protein>
    <submittedName>
        <fullName evidence="1">Uncharacterized protein</fullName>
    </submittedName>
</protein>
<dbReference type="OrthoDB" id="4200101at2"/>
<accession>A0A5B8JPF6</accession>
<sequence length="243" mass="27259">MFSHIGNQAVGRLPVLESTLRAIDGIRVKVETHEEVLFALEARILELERQVRLGAKVHAEHAAAIKEIKSRLSTLMATKTRQQSNLASNAHAAMETFSQEVKQFIEQRLQNVARSRLAYVDGLTEFPQRERLPRLVGGICEILFGEYPPDLNKLRTLLNAPDYGGAFDSLNDTFSKACSFRAKARASEMRCTWHLDFTKGAALDPDRQSPWPSCDSRGRVLFVVAPAFTVDDQLYLVQQVFTG</sequence>
<dbReference type="Proteomes" id="UP000320580">
    <property type="component" value="Chromosome"/>
</dbReference>
<dbReference type="RefSeq" id="WP_146482840.1">
    <property type="nucleotide sequence ID" value="NZ_CP042266.1"/>
</dbReference>
<evidence type="ECO:0000313" key="2">
    <source>
        <dbReference type="Proteomes" id="UP000320580"/>
    </source>
</evidence>
<dbReference type="AlphaFoldDB" id="A0A5B8JPF6"/>
<proteinExistence type="predicted"/>
<dbReference type="KEGG" id="sqz:FQU76_26890"/>
<name>A0A5B8JPF6_9ACTN</name>
<keyword evidence="2" id="KW-1185">Reference proteome</keyword>